<dbReference type="EMBL" id="CM000880">
    <property type="protein sequence ID" value="PNT77165.1"/>
    <property type="molecule type" value="Genomic_DNA"/>
</dbReference>
<name>A0A2K2DSB2_BRADI</name>
<proteinExistence type="predicted"/>
<feature type="chain" id="PRO_5033762387" evidence="2">
    <location>
        <begin position="16"/>
        <end position="158"/>
    </location>
</feature>
<accession>A0A2K2DSB2</accession>
<dbReference type="Gramene" id="PNT77165">
    <property type="protein sequence ID" value="PNT77165"/>
    <property type="gene ID" value="BRADI_1g58675v3"/>
</dbReference>
<dbReference type="InParanoid" id="A0A2K2DSB2"/>
<dbReference type="EnsemblPlants" id="PNT77165">
    <property type="protein sequence ID" value="PNT77165"/>
    <property type="gene ID" value="BRADI_1g58675v3"/>
</dbReference>
<organism evidence="3">
    <name type="scientific">Brachypodium distachyon</name>
    <name type="common">Purple false brome</name>
    <name type="synonym">Trachynia distachya</name>
    <dbReference type="NCBI Taxonomy" id="15368"/>
    <lineage>
        <taxon>Eukaryota</taxon>
        <taxon>Viridiplantae</taxon>
        <taxon>Streptophyta</taxon>
        <taxon>Embryophyta</taxon>
        <taxon>Tracheophyta</taxon>
        <taxon>Spermatophyta</taxon>
        <taxon>Magnoliopsida</taxon>
        <taxon>Liliopsida</taxon>
        <taxon>Poales</taxon>
        <taxon>Poaceae</taxon>
        <taxon>BOP clade</taxon>
        <taxon>Pooideae</taxon>
        <taxon>Stipodae</taxon>
        <taxon>Brachypodieae</taxon>
        <taxon>Brachypodium</taxon>
    </lineage>
</organism>
<keyword evidence="5" id="KW-1185">Reference proteome</keyword>
<feature type="compositionally biased region" description="Low complexity" evidence="1">
    <location>
        <begin position="72"/>
        <end position="95"/>
    </location>
</feature>
<evidence type="ECO:0000256" key="2">
    <source>
        <dbReference type="SAM" id="SignalP"/>
    </source>
</evidence>
<sequence>MLLVFLSSMVAYCSARSLHAQAPCPRPCCLGPARTLLLFPIRRAPSPPSAVAPDTRAAVAPRAALPDRQRLSLPPLSPSAAPHPSSNSPTTSSSSIFPEAAPHRSSNSPAAARGRHLGLSPWVAGTELGRGLCRAPWRQRRLAHRTRSMSCKEIERPG</sequence>
<evidence type="ECO:0000313" key="5">
    <source>
        <dbReference type="Proteomes" id="UP000008810"/>
    </source>
</evidence>
<reference evidence="3" key="2">
    <citation type="submission" date="2017-06" db="EMBL/GenBank/DDBJ databases">
        <title>WGS assembly of Brachypodium distachyon.</title>
        <authorList>
            <consortium name="The International Brachypodium Initiative"/>
            <person name="Lucas S."/>
            <person name="Harmon-Smith M."/>
            <person name="Lail K."/>
            <person name="Tice H."/>
            <person name="Grimwood J."/>
            <person name="Bruce D."/>
            <person name="Barry K."/>
            <person name="Shu S."/>
            <person name="Lindquist E."/>
            <person name="Wang M."/>
            <person name="Pitluck S."/>
            <person name="Vogel J.P."/>
            <person name="Garvin D.F."/>
            <person name="Mockler T.C."/>
            <person name="Schmutz J."/>
            <person name="Rokhsar D."/>
            <person name="Bevan M.W."/>
        </authorList>
    </citation>
    <scope>NUCLEOTIDE SEQUENCE</scope>
    <source>
        <strain evidence="3">Bd21</strain>
    </source>
</reference>
<reference evidence="4" key="3">
    <citation type="submission" date="2018-08" db="UniProtKB">
        <authorList>
            <consortium name="EnsemblPlants"/>
        </authorList>
    </citation>
    <scope>IDENTIFICATION</scope>
    <source>
        <strain evidence="4">cv. Bd21</strain>
    </source>
</reference>
<protein>
    <submittedName>
        <fullName evidence="3 4">Uncharacterized protein</fullName>
    </submittedName>
</protein>
<evidence type="ECO:0000313" key="4">
    <source>
        <dbReference type="EnsemblPlants" id="PNT77165"/>
    </source>
</evidence>
<reference evidence="3 4" key="1">
    <citation type="journal article" date="2010" name="Nature">
        <title>Genome sequencing and analysis of the model grass Brachypodium distachyon.</title>
        <authorList>
            <consortium name="International Brachypodium Initiative"/>
        </authorList>
    </citation>
    <scope>NUCLEOTIDE SEQUENCE [LARGE SCALE GENOMIC DNA]</scope>
    <source>
        <strain evidence="3 4">Bd21</strain>
    </source>
</reference>
<keyword evidence="2" id="KW-0732">Signal</keyword>
<dbReference type="Proteomes" id="UP000008810">
    <property type="component" value="Chromosome 1"/>
</dbReference>
<feature type="region of interest" description="Disordered" evidence="1">
    <location>
        <begin position="47"/>
        <end position="113"/>
    </location>
</feature>
<evidence type="ECO:0000313" key="3">
    <source>
        <dbReference type="EMBL" id="PNT77165.1"/>
    </source>
</evidence>
<dbReference type="AlphaFoldDB" id="A0A2K2DSB2"/>
<evidence type="ECO:0000256" key="1">
    <source>
        <dbReference type="SAM" id="MobiDB-lite"/>
    </source>
</evidence>
<feature type="signal peptide" evidence="2">
    <location>
        <begin position="1"/>
        <end position="15"/>
    </location>
</feature>
<gene>
    <name evidence="3" type="ORF">BRADI_1g58675v3</name>
</gene>